<evidence type="ECO:0000256" key="4">
    <source>
        <dbReference type="ARBA" id="ARBA00012314"/>
    </source>
</evidence>
<sequence length="498" mass="56280">MVDKPTMTTSAGAPISDNQNSQTAGPRGPVLLQDFHLLEKLAHQNRERIPERVVHAKGWGAFGTLTITHDISKYTRAKVFSEVGKKTDILLRFSTVAGEMGAADAERDVRGFALKFYTEEGNWDLVGNNTPVFFVRDPLKFPDFIHTQKRHPKTNLRSKTAMWDFWSQSPESLHQITTLFSDRGLPVAPMYMNGYGSHTYSFWNDAGERYWVKFHFKTLQGHRTHTNAEAEKVIGASRESYQEALYGGIDRGEFPKWRVEVQIMPEMDADKTPYNPFDLTKVWPHADYPQIEVGVLELNRNADNYFAEIEQAAFSPSNVVPGIGHSPDKMLQARIFSYADAHRYRLGTHYEALPVNQPKVPVHHYHKDGAMRFMPNNPNSDAYYEPNSFGGAVEDSSVKEPPLRLTGDADRFNHREGNDDYSQPRALWNLFDDDHKRRLYANYAAAMDGVPDEIIARQLAHFEKIHPDYAAGVKAARAELAGNAHKADAISDNESAGV</sequence>
<dbReference type="InterPro" id="IPR010582">
    <property type="entry name" value="Catalase_immune_responsive"/>
</dbReference>
<keyword evidence="9" id="KW-0408">Iron</keyword>
<comment type="similarity">
    <text evidence="3">Belongs to the catalase family.</text>
</comment>
<evidence type="ECO:0000256" key="5">
    <source>
        <dbReference type="ARBA" id="ARBA00022559"/>
    </source>
</evidence>
<keyword evidence="7" id="KW-0479">Metal-binding</keyword>
<keyword evidence="15" id="KW-1185">Reference proteome</keyword>
<dbReference type="Pfam" id="PF06628">
    <property type="entry name" value="Catalase-rel"/>
    <property type="match status" value="1"/>
</dbReference>
<feature type="domain" description="Catalase core" evidence="13">
    <location>
        <begin position="8"/>
        <end position="393"/>
    </location>
</feature>
<dbReference type="PANTHER" id="PTHR11465:SF61">
    <property type="entry name" value="CATALASE"/>
    <property type="match status" value="1"/>
</dbReference>
<evidence type="ECO:0000256" key="7">
    <source>
        <dbReference type="ARBA" id="ARBA00022723"/>
    </source>
</evidence>
<keyword evidence="8" id="KW-0560">Oxidoreductase</keyword>
<dbReference type="CDD" id="cd08156">
    <property type="entry name" value="catalase_clade_3"/>
    <property type="match status" value="1"/>
</dbReference>
<dbReference type="Gene3D" id="2.40.180.10">
    <property type="entry name" value="Catalase core domain"/>
    <property type="match status" value="1"/>
</dbReference>
<evidence type="ECO:0000256" key="10">
    <source>
        <dbReference type="ARBA" id="ARBA00023324"/>
    </source>
</evidence>
<protein>
    <recommendedName>
        <fullName evidence="4">catalase</fullName>
        <ecNumber evidence="4">1.11.1.6</ecNumber>
    </recommendedName>
</protein>
<dbReference type="InterPro" id="IPR011614">
    <property type="entry name" value="Catalase_core"/>
</dbReference>
<dbReference type="SUPFAM" id="SSF56634">
    <property type="entry name" value="Heme-dependent catalase-like"/>
    <property type="match status" value="1"/>
</dbReference>
<evidence type="ECO:0000313" key="14">
    <source>
        <dbReference type="EMBL" id="WDR03847.1"/>
    </source>
</evidence>
<gene>
    <name evidence="14" type="ORF">PSQ19_07375</name>
</gene>
<dbReference type="EMBL" id="CP118246">
    <property type="protein sequence ID" value="WDR03847.1"/>
    <property type="molecule type" value="Genomic_DNA"/>
</dbReference>
<name>A0ABY7YRM7_9HYPH</name>
<dbReference type="EC" id="1.11.1.6" evidence="4"/>
<dbReference type="InterPro" id="IPR002226">
    <property type="entry name" value="Catalase_haem_BS"/>
</dbReference>
<evidence type="ECO:0000259" key="13">
    <source>
        <dbReference type="SMART" id="SM01060"/>
    </source>
</evidence>
<organism evidence="14 15">
    <name type="scientific">Devosia algicola</name>
    <dbReference type="NCBI Taxonomy" id="3026418"/>
    <lineage>
        <taxon>Bacteria</taxon>
        <taxon>Pseudomonadati</taxon>
        <taxon>Pseudomonadota</taxon>
        <taxon>Alphaproteobacteria</taxon>
        <taxon>Hyphomicrobiales</taxon>
        <taxon>Devosiaceae</taxon>
        <taxon>Devosia</taxon>
    </lineage>
</organism>
<dbReference type="PROSITE" id="PS00437">
    <property type="entry name" value="CATALASE_1"/>
    <property type="match status" value="1"/>
</dbReference>
<dbReference type="PRINTS" id="PR00067">
    <property type="entry name" value="CATALASE"/>
</dbReference>
<evidence type="ECO:0000256" key="6">
    <source>
        <dbReference type="ARBA" id="ARBA00022617"/>
    </source>
</evidence>
<dbReference type="InterPro" id="IPR040333">
    <property type="entry name" value="Catalase_3"/>
</dbReference>
<dbReference type="InterPro" id="IPR020835">
    <property type="entry name" value="Catalase_sf"/>
</dbReference>
<keyword evidence="6" id="KW-0349">Heme</keyword>
<dbReference type="PANTHER" id="PTHR11465">
    <property type="entry name" value="CATALASE"/>
    <property type="match status" value="1"/>
</dbReference>
<dbReference type="Proteomes" id="UP001220530">
    <property type="component" value="Chromosome"/>
</dbReference>
<dbReference type="Pfam" id="PF00199">
    <property type="entry name" value="Catalase"/>
    <property type="match status" value="1"/>
</dbReference>
<dbReference type="InterPro" id="IPR018028">
    <property type="entry name" value="Catalase"/>
</dbReference>
<keyword evidence="10" id="KW-0376">Hydrogen peroxide</keyword>
<evidence type="ECO:0000256" key="3">
    <source>
        <dbReference type="ARBA" id="ARBA00005329"/>
    </source>
</evidence>
<comment type="cofactor">
    <cofactor evidence="1">
        <name>heme</name>
        <dbReference type="ChEBI" id="CHEBI:30413"/>
    </cofactor>
</comment>
<keyword evidence="5" id="KW-0575">Peroxidase</keyword>
<evidence type="ECO:0000256" key="2">
    <source>
        <dbReference type="ARBA" id="ARBA00002974"/>
    </source>
</evidence>
<dbReference type="InterPro" id="IPR024711">
    <property type="entry name" value="Catalase_clade1/3"/>
</dbReference>
<dbReference type="RefSeq" id="WP_282220234.1">
    <property type="nucleotide sequence ID" value="NZ_CP118246.1"/>
</dbReference>
<evidence type="ECO:0000256" key="8">
    <source>
        <dbReference type="ARBA" id="ARBA00023002"/>
    </source>
</evidence>
<dbReference type="PIRSF" id="PIRSF038928">
    <property type="entry name" value="Catalase_clade1-3"/>
    <property type="match status" value="1"/>
</dbReference>
<feature type="region of interest" description="Disordered" evidence="12">
    <location>
        <begin position="1"/>
        <end position="26"/>
    </location>
</feature>
<dbReference type="PROSITE" id="PS51402">
    <property type="entry name" value="CATALASE_3"/>
    <property type="match status" value="1"/>
</dbReference>
<evidence type="ECO:0000256" key="1">
    <source>
        <dbReference type="ARBA" id="ARBA00001971"/>
    </source>
</evidence>
<evidence type="ECO:0000256" key="11">
    <source>
        <dbReference type="ARBA" id="ARBA00049254"/>
    </source>
</evidence>
<comment type="catalytic activity">
    <reaction evidence="11">
        <text>2 H2O2 = O2 + 2 H2O</text>
        <dbReference type="Rhea" id="RHEA:20309"/>
        <dbReference type="ChEBI" id="CHEBI:15377"/>
        <dbReference type="ChEBI" id="CHEBI:15379"/>
        <dbReference type="ChEBI" id="CHEBI:16240"/>
        <dbReference type="EC" id="1.11.1.6"/>
    </reaction>
</comment>
<comment type="function">
    <text evidence="2">Decomposes hydrogen peroxide into water and oxygen; serves to protect cells from the toxic effects of hydrogen peroxide.</text>
</comment>
<evidence type="ECO:0000256" key="12">
    <source>
        <dbReference type="SAM" id="MobiDB-lite"/>
    </source>
</evidence>
<accession>A0ABY7YRM7</accession>
<evidence type="ECO:0000256" key="9">
    <source>
        <dbReference type="ARBA" id="ARBA00023004"/>
    </source>
</evidence>
<proteinExistence type="inferred from homology"/>
<feature type="compositionally biased region" description="Polar residues" evidence="12">
    <location>
        <begin position="1"/>
        <end position="24"/>
    </location>
</feature>
<evidence type="ECO:0000313" key="15">
    <source>
        <dbReference type="Proteomes" id="UP001220530"/>
    </source>
</evidence>
<reference evidence="14 15" key="1">
    <citation type="submission" date="2023-02" db="EMBL/GenBank/DDBJ databases">
        <title>Devosia algicola sp. nov., isolated from the phycosphere of marine algae.</title>
        <authorList>
            <person name="Kim J.M."/>
            <person name="Lee J.K."/>
            <person name="Choi B.J."/>
            <person name="Bayburt H."/>
            <person name="Jeon C.O."/>
        </authorList>
    </citation>
    <scope>NUCLEOTIDE SEQUENCE [LARGE SCALE GENOMIC DNA]</scope>
    <source>
        <strain evidence="14 15">G20-9</strain>
    </source>
</reference>
<dbReference type="SMART" id="SM01060">
    <property type="entry name" value="Catalase"/>
    <property type="match status" value="1"/>
</dbReference>